<gene>
    <name evidence="2" type="ORF">E3O11_00775</name>
    <name evidence="1" type="ORF">SAMN05216274_104164</name>
</gene>
<dbReference type="EMBL" id="SOFE01000001">
    <property type="protein sequence ID" value="TFB89573.1"/>
    <property type="molecule type" value="Genomic_DNA"/>
</dbReference>
<keyword evidence="1" id="KW-0436">Ligase</keyword>
<protein>
    <submittedName>
        <fullName evidence="1">2'-5' RNA ligase superfamily protein</fullName>
    </submittedName>
</protein>
<dbReference type="EMBL" id="FOPW01000004">
    <property type="protein sequence ID" value="SFH39035.1"/>
    <property type="molecule type" value="Genomic_DNA"/>
</dbReference>
<evidence type="ECO:0000313" key="4">
    <source>
        <dbReference type="Proteomes" id="UP000297963"/>
    </source>
</evidence>
<dbReference type="AlphaFoldDB" id="A0A1I2ZN01"/>
<name>A0A1I2ZN01_9MICO</name>
<dbReference type="Gene3D" id="3.90.1140.10">
    <property type="entry name" value="Cyclic phosphodiesterase"/>
    <property type="match status" value="1"/>
</dbReference>
<evidence type="ECO:0000313" key="3">
    <source>
        <dbReference type="Proteomes" id="UP000199681"/>
    </source>
</evidence>
<accession>A0A1I2ZN01</accession>
<organism evidence="2 4">
    <name type="scientific">Cryobacterium levicorallinum</name>
    <dbReference type="NCBI Taxonomy" id="995038"/>
    <lineage>
        <taxon>Bacteria</taxon>
        <taxon>Bacillati</taxon>
        <taxon>Actinomycetota</taxon>
        <taxon>Actinomycetes</taxon>
        <taxon>Micrococcales</taxon>
        <taxon>Microbacteriaceae</taxon>
        <taxon>Cryobacterium</taxon>
    </lineage>
</organism>
<reference evidence="1 3" key="1">
    <citation type="submission" date="2016-10" db="EMBL/GenBank/DDBJ databases">
        <authorList>
            <person name="Varghese N."/>
            <person name="Submissions S."/>
        </authorList>
    </citation>
    <scope>NUCLEOTIDE SEQUENCE [LARGE SCALE GENOMIC DNA]</scope>
    <source>
        <strain evidence="1 3">GMCC 1.11211</strain>
    </source>
</reference>
<comment type="caution">
    <text evidence="2">The sequence shown here is derived from an EMBL/GenBank/DDBJ whole genome shotgun (WGS) entry which is preliminary data.</text>
</comment>
<dbReference type="Proteomes" id="UP000199681">
    <property type="component" value="Unassembled WGS sequence"/>
</dbReference>
<proteinExistence type="predicted"/>
<sequence>MPRLVVVLPLTPLQTGESFTVGSWPLHITVLAPFKTDAAPSEIAQVIAATMAGFPALTVAVGPDALFGRRHDIPVTLIDDNASLTRLHDRLVEALLPLATAPNEQAFSGPEFRAHVTVKQHRRVHAGDELVLAQIALVDMAPRAAASGRTVLATLDLAG</sequence>
<dbReference type="SUPFAM" id="SSF55144">
    <property type="entry name" value="LigT-like"/>
    <property type="match status" value="1"/>
</dbReference>
<reference evidence="2 4" key="2">
    <citation type="submission" date="2019-03" db="EMBL/GenBank/DDBJ databases">
        <title>Genomics of glacier-inhabiting Cryobacterium strains.</title>
        <authorList>
            <person name="Liu Q."/>
            <person name="Xin Y.-H."/>
        </authorList>
    </citation>
    <scope>NUCLEOTIDE SEQUENCE [LARGE SCALE GENOMIC DNA]</scope>
    <source>
        <strain evidence="2 4">Hh34</strain>
    </source>
</reference>
<dbReference type="Proteomes" id="UP000297963">
    <property type="component" value="Unassembled WGS sequence"/>
</dbReference>
<evidence type="ECO:0000313" key="2">
    <source>
        <dbReference type="EMBL" id="TFB89573.1"/>
    </source>
</evidence>
<dbReference type="RefSeq" id="WP_092448867.1">
    <property type="nucleotide sequence ID" value="NZ_BKAC01000002.1"/>
</dbReference>
<dbReference type="GO" id="GO:0016874">
    <property type="term" value="F:ligase activity"/>
    <property type="evidence" value="ECO:0007669"/>
    <property type="project" value="UniProtKB-KW"/>
</dbReference>
<keyword evidence="3" id="KW-1185">Reference proteome</keyword>
<dbReference type="Pfam" id="PF13563">
    <property type="entry name" value="2_5_RNA_ligase2"/>
    <property type="match status" value="1"/>
</dbReference>
<dbReference type="InterPro" id="IPR009097">
    <property type="entry name" value="Cyclic_Pdiesterase"/>
</dbReference>
<evidence type="ECO:0000313" key="1">
    <source>
        <dbReference type="EMBL" id="SFH39035.1"/>
    </source>
</evidence>
<dbReference type="STRING" id="995038.SAMN05216274_104164"/>